<dbReference type="EMBL" id="CAFBMH010000233">
    <property type="protein sequence ID" value="CAB4941060.1"/>
    <property type="molecule type" value="Genomic_DNA"/>
</dbReference>
<gene>
    <name evidence="2" type="ORF">UFOPK3543_03258</name>
</gene>
<dbReference type="AlphaFoldDB" id="A0A6J7JCY6"/>
<protein>
    <submittedName>
        <fullName evidence="2">Unannotated protein</fullName>
    </submittedName>
</protein>
<accession>A0A6J7JCY6</accession>
<proteinExistence type="predicted"/>
<name>A0A6J7JCY6_9ZZZZ</name>
<organism evidence="2">
    <name type="scientific">freshwater metagenome</name>
    <dbReference type="NCBI Taxonomy" id="449393"/>
    <lineage>
        <taxon>unclassified sequences</taxon>
        <taxon>metagenomes</taxon>
        <taxon>ecological metagenomes</taxon>
    </lineage>
</organism>
<feature type="region of interest" description="Disordered" evidence="1">
    <location>
        <begin position="110"/>
        <end position="141"/>
    </location>
</feature>
<sequence>MARRSSCRDETFARVADTRRAGIRHDRDALPRVETIKQLRYRAVLGVIVDEAQLAGADPGVLQQSTRSPGVLAAHHIGPCQLLDRAWREVTEVADRRGYEHERAPIDHARTSTMSPGRRPHLANDPASASTTDEARRTGRQIRFGFTDAVRSTSIDESQ</sequence>
<evidence type="ECO:0000313" key="2">
    <source>
        <dbReference type="EMBL" id="CAB4941060.1"/>
    </source>
</evidence>
<evidence type="ECO:0000256" key="1">
    <source>
        <dbReference type="SAM" id="MobiDB-lite"/>
    </source>
</evidence>
<reference evidence="2" key="1">
    <citation type="submission" date="2020-05" db="EMBL/GenBank/DDBJ databases">
        <authorList>
            <person name="Chiriac C."/>
            <person name="Salcher M."/>
            <person name="Ghai R."/>
            <person name="Kavagutti S V."/>
        </authorList>
    </citation>
    <scope>NUCLEOTIDE SEQUENCE</scope>
</reference>